<dbReference type="EMBL" id="CADCVU010000143">
    <property type="protein sequence ID" value="CAA9507434.1"/>
    <property type="molecule type" value="Genomic_DNA"/>
</dbReference>
<accession>A0A6J4SWX6</accession>
<evidence type="ECO:0000313" key="2">
    <source>
        <dbReference type="EMBL" id="CAA9507434.1"/>
    </source>
</evidence>
<proteinExistence type="predicted"/>
<organism evidence="2">
    <name type="scientific">uncultured Solirubrobacterales bacterium</name>
    <dbReference type="NCBI Taxonomy" id="768556"/>
    <lineage>
        <taxon>Bacteria</taxon>
        <taxon>Bacillati</taxon>
        <taxon>Actinomycetota</taxon>
        <taxon>Thermoleophilia</taxon>
        <taxon>Solirubrobacterales</taxon>
        <taxon>environmental samples</taxon>
    </lineage>
</organism>
<reference evidence="2" key="1">
    <citation type="submission" date="2020-02" db="EMBL/GenBank/DDBJ databases">
        <authorList>
            <person name="Meier V. D."/>
        </authorList>
    </citation>
    <scope>NUCLEOTIDE SEQUENCE</scope>
    <source>
        <strain evidence="2">AVDCRST_MAG45</strain>
    </source>
</reference>
<feature type="non-terminal residue" evidence="2">
    <location>
        <position position="76"/>
    </location>
</feature>
<name>A0A6J4SWX6_9ACTN</name>
<evidence type="ECO:0000256" key="1">
    <source>
        <dbReference type="SAM" id="MobiDB-lite"/>
    </source>
</evidence>
<feature type="compositionally biased region" description="Basic and acidic residues" evidence="1">
    <location>
        <begin position="38"/>
        <end position="55"/>
    </location>
</feature>
<gene>
    <name evidence="2" type="ORF">AVDCRST_MAG45-1687</name>
</gene>
<feature type="region of interest" description="Disordered" evidence="1">
    <location>
        <begin position="1"/>
        <end position="76"/>
    </location>
</feature>
<feature type="compositionally biased region" description="Basic residues" evidence="1">
    <location>
        <begin position="1"/>
        <end position="18"/>
    </location>
</feature>
<feature type="non-terminal residue" evidence="2">
    <location>
        <position position="1"/>
    </location>
</feature>
<protein>
    <submittedName>
        <fullName evidence="2">Uncharacterized protein</fullName>
    </submittedName>
</protein>
<sequence length="76" mass="8802">DALLHRRRSARRLGRRGRLPGDQVRPLPGRQGGRARARHDLDTARGGHRRLGDHPRGRRGAGRWRRHGRGRGRRRL</sequence>
<dbReference type="AlphaFoldDB" id="A0A6J4SWX6"/>
<feature type="compositionally biased region" description="Basic residues" evidence="1">
    <location>
        <begin position="56"/>
        <end position="76"/>
    </location>
</feature>